<accession>A0A6J8DEZ9</accession>
<evidence type="ECO:0000256" key="4">
    <source>
        <dbReference type="SAM" id="MobiDB-lite"/>
    </source>
</evidence>
<dbReference type="SUPFAM" id="SSF52540">
    <property type="entry name" value="P-loop containing nucleoside triphosphate hydrolases"/>
    <property type="match status" value="1"/>
</dbReference>
<keyword evidence="2" id="KW-0547">Nucleotide-binding</keyword>
<keyword evidence="7" id="KW-1185">Reference proteome</keyword>
<feature type="region of interest" description="Disordered" evidence="4">
    <location>
        <begin position="370"/>
        <end position="391"/>
    </location>
</feature>
<feature type="compositionally biased region" description="Low complexity" evidence="4">
    <location>
        <begin position="378"/>
        <end position="391"/>
    </location>
</feature>
<evidence type="ECO:0000259" key="5">
    <source>
        <dbReference type="PROSITE" id="PS51720"/>
    </source>
</evidence>
<dbReference type="PANTHER" id="PTHR10903:SF170">
    <property type="entry name" value="GTPASE IMAP FAMILY MEMBER 7"/>
    <property type="match status" value="1"/>
</dbReference>
<dbReference type="GO" id="GO:0005525">
    <property type="term" value="F:GTP binding"/>
    <property type="evidence" value="ECO:0007669"/>
    <property type="project" value="UniProtKB-KW"/>
</dbReference>
<evidence type="ECO:0000313" key="7">
    <source>
        <dbReference type="Proteomes" id="UP000507470"/>
    </source>
</evidence>
<dbReference type="Pfam" id="PF04548">
    <property type="entry name" value="AIG1"/>
    <property type="match status" value="1"/>
</dbReference>
<organism evidence="6 7">
    <name type="scientific">Mytilus coruscus</name>
    <name type="common">Sea mussel</name>
    <dbReference type="NCBI Taxonomy" id="42192"/>
    <lineage>
        <taxon>Eukaryota</taxon>
        <taxon>Metazoa</taxon>
        <taxon>Spiralia</taxon>
        <taxon>Lophotrochozoa</taxon>
        <taxon>Mollusca</taxon>
        <taxon>Bivalvia</taxon>
        <taxon>Autobranchia</taxon>
        <taxon>Pteriomorphia</taxon>
        <taxon>Mytilida</taxon>
        <taxon>Mytiloidea</taxon>
        <taxon>Mytilidae</taxon>
        <taxon>Mytilinae</taxon>
        <taxon>Mytilus</taxon>
    </lineage>
</organism>
<dbReference type="InterPro" id="IPR006703">
    <property type="entry name" value="G_AIG1"/>
</dbReference>
<dbReference type="Gene3D" id="3.40.50.300">
    <property type="entry name" value="P-loop containing nucleotide triphosphate hydrolases"/>
    <property type="match status" value="1"/>
</dbReference>
<sequence length="447" mass="50172">MFREDLGVQNLEYSRKSGRFITGTSFGLCYPPSTGEALFRQLDELSIVLIGSLGCGKSSSGNSILGRKRFKIATGTIAITTKVETESVIRGNLRIRVIDTPGLQNSSDFLKLRDVLKRSFKDHPTENVTYALVIQVGRYTQEEKQLIEDIFKKNKLILKNTVIIFTNREALYDEDNPSDQTIDCWLKKNPSLLSLIQTYKLKYRAFQNKRLLEAENDIQVRDLITAICEEDQPVTVCPVNDSKKKKMNLIYVSREQMGEKFGTCGIEFFEDQFIIQKNVHDYDMKCRKGVVLCRKHFDDQRRRPVLNGALLIADEGCIKSSHRSGSTTVQEPAGSCDFLRHSNGSFVESELDNSQQPCFSARVGDGQTGSVSSMVPESSFTSIPSSSTDSTSSIAHITLTEEFAVEEDTSSSSIAKKPDGKRKRVSLGDLQKMQYEVLEKQKSQAIC</sequence>
<protein>
    <recommendedName>
        <fullName evidence="5">AIG1-type G domain-containing protein</fullName>
    </recommendedName>
</protein>
<comment type="similarity">
    <text evidence="1">Belongs to the TRAFAC class TrmE-Era-EngA-EngB-Septin-like GTPase superfamily. AIG1/Toc34/Toc159-like paraseptin GTPase family. IAN subfamily.</text>
</comment>
<dbReference type="InterPro" id="IPR045058">
    <property type="entry name" value="GIMA/IAN/Toc"/>
</dbReference>
<evidence type="ECO:0000256" key="1">
    <source>
        <dbReference type="ARBA" id="ARBA00008535"/>
    </source>
</evidence>
<dbReference type="PROSITE" id="PS51720">
    <property type="entry name" value="G_AIG1"/>
    <property type="match status" value="1"/>
</dbReference>
<dbReference type="InterPro" id="IPR027417">
    <property type="entry name" value="P-loop_NTPase"/>
</dbReference>
<evidence type="ECO:0000313" key="6">
    <source>
        <dbReference type="EMBL" id="CAC5405650.1"/>
    </source>
</evidence>
<reference evidence="6 7" key="1">
    <citation type="submission" date="2020-06" db="EMBL/GenBank/DDBJ databases">
        <authorList>
            <person name="Li R."/>
            <person name="Bekaert M."/>
        </authorList>
    </citation>
    <scope>NUCLEOTIDE SEQUENCE [LARGE SCALE GENOMIC DNA]</scope>
    <source>
        <strain evidence="7">wild</strain>
    </source>
</reference>
<dbReference type="AlphaFoldDB" id="A0A6J8DEZ9"/>
<dbReference type="EMBL" id="CACVKT020007119">
    <property type="protein sequence ID" value="CAC5405650.1"/>
    <property type="molecule type" value="Genomic_DNA"/>
</dbReference>
<feature type="domain" description="AIG1-type G" evidence="5">
    <location>
        <begin position="42"/>
        <end position="248"/>
    </location>
</feature>
<name>A0A6J8DEZ9_MYTCO</name>
<keyword evidence="3" id="KW-0342">GTP-binding</keyword>
<proteinExistence type="inferred from homology"/>
<dbReference type="PANTHER" id="PTHR10903">
    <property type="entry name" value="GTPASE, IMAP FAMILY MEMBER-RELATED"/>
    <property type="match status" value="1"/>
</dbReference>
<dbReference type="Proteomes" id="UP000507470">
    <property type="component" value="Unassembled WGS sequence"/>
</dbReference>
<gene>
    <name evidence="6" type="ORF">MCOR_39321</name>
</gene>
<evidence type="ECO:0000256" key="2">
    <source>
        <dbReference type="ARBA" id="ARBA00022741"/>
    </source>
</evidence>
<dbReference type="OrthoDB" id="8954335at2759"/>
<evidence type="ECO:0000256" key="3">
    <source>
        <dbReference type="ARBA" id="ARBA00023134"/>
    </source>
</evidence>